<dbReference type="SUPFAM" id="SSF159501">
    <property type="entry name" value="EreA/ChaN-like"/>
    <property type="match status" value="1"/>
</dbReference>
<evidence type="ECO:0000313" key="1">
    <source>
        <dbReference type="EMBL" id="VAW49547.1"/>
    </source>
</evidence>
<protein>
    <submittedName>
        <fullName evidence="1">Uncharacterized protein</fullName>
    </submittedName>
</protein>
<proteinExistence type="predicted"/>
<gene>
    <name evidence="1" type="ORF">MNBD_GAMMA03-922</name>
</gene>
<organism evidence="1">
    <name type="scientific">hydrothermal vent metagenome</name>
    <dbReference type="NCBI Taxonomy" id="652676"/>
    <lineage>
        <taxon>unclassified sequences</taxon>
        <taxon>metagenomes</taxon>
        <taxon>ecological metagenomes</taxon>
    </lineage>
</organism>
<dbReference type="Gene3D" id="3.40.1660.10">
    <property type="entry name" value="EreA-like (biosynthetic domain)"/>
    <property type="match status" value="1"/>
</dbReference>
<reference evidence="1" key="1">
    <citation type="submission" date="2018-06" db="EMBL/GenBank/DDBJ databases">
        <authorList>
            <person name="Zhirakovskaya E."/>
        </authorList>
    </citation>
    <scope>NUCLEOTIDE SEQUENCE</scope>
</reference>
<dbReference type="AlphaFoldDB" id="A0A3B0WFS3"/>
<name>A0A3B0WFS3_9ZZZZ</name>
<sequence length="110" mass="12164">MNYFLLLFVTIQATQVGRTNTSEEQLSELIKDSCNKQVVLLGEGGNHGGGNTIALKTEIVKRLVDSCGFSAVFFESSVYEFINLNNSIKNKTVSKKQLANSIGGLWVFYH</sequence>
<dbReference type="EMBL" id="UOFC01000289">
    <property type="protein sequence ID" value="VAW49547.1"/>
    <property type="molecule type" value="Genomic_DNA"/>
</dbReference>
<accession>A0A3B0WFS3</accession>